<dbReference type="Gene3D" id="3.40.1110.10">
    <property type="entry name" value="Calcium-transporting ATPase, cytoplasmic domain N"/>
    <property type="match status" value="1"/>
</dbReference>
<dbReference type="InterPro" id="IPR008250">
    <property type="entry name" value="ATPase_P-typ_transduc_dom_A_sf"/>
</dbReference>
<dbReference type="AlphaFoldDB" id="A0A011UH01"/>
<evidence type="ECO:0000256" key="7">
    <source>
        <dbReference type="ARBA" id="ARBA00022723"/>
    </source>
</evidence>
<evidence type="ECO:0000256" key="11">
    <source>
        <dbReference type="ARBA" id="ARBA00022989"/>
    </source>
</evidence>
<feature type="transmembrane region" description="Helical" evidence="14">
    <location>
        <begin position="254"/>
        <end position="280"/>
    </location>
</feature>
<keyword evidence="8" id="KW-0547">Nucleotide-binding</keyword>
<dbReference type="Gene3D" id="2.70.150.10">
    <property type="entry name" value="Calcium-transporting ATPase, cytoplasmic transduction domain A"/>
    <property type="match status" value="1"/>
</dbReference>
<keyword evidence="17" id="KW-1185">Reference proteome</keyword>
<dbReference type="SUPFAM" id="SSF81665">
    <property type="entry name" value="Calcium ATPase, transmembrane domain M"/>
    <property type="match status" value="1"/>
</dbReference>
<dbReference type="InterPro" id="IPR023299">
    <property type="entry name" value="ATPase_P-typ_cyto_dom_N"/>
</dbReference>
<feature type="domain" description="Cation-transporting P-type ATPase N-terminal" evidence="15">
    <location>
        <begin position="1"/>
        <end position="60"/>
    </location>
</feature>
<dbReference type="InterPro" id="IPR036412">
    <property type="entry name" value="HAD-like_sf"/>
</dbReference>
<dbReference type="OrthoDB" id="9760364at2"/>
<dbReference type="RefSeq" id="WP_037287376.1">
    <property type="nucleotide sequence ID" value="NZ_JEOB01000002.1"/>
</dbReference>
<dbReference type="FunFam" id="2.70.150.10:FF:000016">
    <property type="entry name" value="Calcium-transporting P-type ATPase putative"/>
    <property type="match status" value="1"/>
</dbReference>
<dbReference type="InterPro" id="IPR044492">
    <property type="entry name" value="P_typ_ATPase_HD_dom"/>
</dbReference>
<keyword evidence="9" id="KW-0067">ATP-binding</keyword>
<dbReference type="SUPFAM" id="SSF56784">
    <property type="entry name" value="HAD-like"/>
    <property type="match status" value="1"/>
</dbReference>
<evidence type="ECO:0000313" key="16">
    <source>
        <dbReference type="EMBL" id="EXM39949.1"/>
    </source>
</evidence>
<dbReference type="PROSITE" id="PS00154">
    <property type="entry name" value="ATPASE_E1_E2"/>
    <property type="match status" value="1"/>
</dbReference>
<dbReference type="InterPro" id="IPR018303">
    <property type="entry name" value="ATPase_P-typ_P_site"/>
</dbReference>
<dbReference type="EMBL" id="JEOB01000002">
    <property type="protein sequence ID" value="EXM39949.1"/>
    <property type="molecule type" value="Genomic_DNA"/>
</dbReference>
<protein>
    <recommendedName>
        <fullName evidence="3">P-type Ca(2+) transporter</fullName>
        <ecNumber evidence="3">7.2.2.10</ecNumber>
    </recommendedName>
</protein>
<dbReference type="GO" id="GO:1902600">
    <property type="term" value="P:proton transmembrane transport"/>
    <property type="evidence" value="ECO:0007669"/>
    <property type="project" value="TreeGrafter"/>
</dbReference>
<accession>A0A011UH01</accession>
<dbReference type="SMART" id="SM00831">
    <property type="entry name" value="Cation_ATPase_N"/>
    <property type="match status" value="1"/>
</dbReference>
<keyword evidence="12 14" id="KW-0472">Membrane</keyword>
<comment type="similarity">
    <text evidence="2">Belongs to the cation transport ATPase (P-type) (TC 3.A.3) family. Type IIA subfamily.</text>
</comment>
<dbReference type="GO" id="GO:0005391">
    <property type="term" value="F:P-type sodium:potassium-exchanging transporter activity"/>
    <property type="evidence" value="ECO:0007669"/>
    <property type="project" value="TreeGrafter"/>
</dbReference>
<evidence type="ECO:0000256" key="5">
    <source>
        <dbReference type="ARBA" id="ARBA00022568"/>
    </source>
</evidence>
<keyword evidence="5" id="KW-0106">Calcium</keyword>
<dbReference type="GO" id="GO:0005524">
    <property type="term" value="F:ATP binding"/>
    <property type="evidence" value="ECO:0007669"/>
    <property type="project" value="UniProtKB-KW"/>
</dbReference>
<dbReference type="PRINTS" id="PR00120">
    <property type="entry name" value="HATPASE"/>
</dbReference>
<dbReference type="GO" id="GO:0036376">
    <property type="term" value="P:sodium ion export across plasma membrane"/>
    <property type="evidence" value="ECO:0007669"/>
    <property type="project" value="TreeGrafter"/>
</dbReference>
<dbReference type="FunFam" id="3.40.50.1000:FF:000001">
    <property type="entry name" value="Phospholipid-transporting ATPase IC"/>
    <property type="match status" value="1"/>
</dbReference>
<dbReference type="Pfam" id="PF00689">
    <property type="entry name" value="Cation_ATPase_C"/>
    <property type="match status" value="1"/>
</dbReference>
<dbReference type="InterPro" id="IPR004014">
    <property type="entry name" value="ATPase_P-typ_cation-transptr_N"/>
</dbReference>
<keyword evidence="7" id="KW-0479">Metal-binding</keyword>
<keyword evidence="5" id="KW-0813">Transport</keyword>
<dbReference type="Pfam" id="PF13246">
    <property type="entry name" value="Cation_ATPase"/>
    <property type="match status" value="1"/>
</dbReference>
<feature type="transmembrane region" description="Helical" evidence="14">
    <location>
        <begin position="229"/>
        <end position="248"/>
    </location>
</feature>
<organism evidence="16 17">
    <name type="scientific">Ruminococcus albus SY3</name>
    <dbReference type="NCBI Taxonomy" id="1341156"/>
    <lineage>
        <taxon>Bacteria</taxon>
        <taxon>Bacillati</taxon>
        <taxon>Bacillota</taxon>
        <taxon>Clostridia</taxon>
        <taxon>Eubacteriales</taxon>
        <taxon>Oscillospiraceae</taxon>
        <taxon>Ruminococcus</taxon>
    </lineage>
</organism>
<dbReference type="EC" id="7.2.2.10" evidence="3"/>
<dbReference type="InterPro" id="IPR006068">
    <property type="entry name" value="ATPase_P-typ_cation-transptr_C"/>
</dbReference>
<feature type="transmembrane region" description="Helical" evidence="14">
    <location>
        <begin position="810"/>
        <end position="831"/>
    </location>
</feature>
<dbReference type="GO" id="GO:0006883">
    <property type="term" value="P:intracellular sodium ion homeostasis"/>
    <property type="evidence" value="ECO:0007669"/>
    <property type="project" value="TreeGrafter"/>
</dbReference>
<dbReference type="Gene3D" id="3.40.50.1000">
    <property type="entry name" value="HAD superfamily/HAD-like"/>
    <property type="match status" value="1"/>
</dbReference>
<evidence type="ECO:0000256" key="8">
    <source>
        <dbReference type="ARBA" id="ARBA00022741"/>
    </source>
</evidence>
<dbReference type="FunFam" id="3.40.50.1000:FF:000028">
    <property type="entry name" value="Calcium-transporting P-type ATPase, putative"/>
    <property type="match status" value="1"/>
</dbReference>
<keyword evidence="5" id="KW-0406">Ion transport</keyword>
<dbReference type="PANTHER" id="PTHR43294:SF20">
    <property type="entry name" value="P-TYPE ATPASE"/>
    <property type="match status" value="1"/>
</dbReference>
<feature type="transmembrane region" description="Helical" evidence="14">
    <location>
        <begin position="35"/>
        <end position="58"/>
    </location>
</feature>
<feature type="transmembrane region" description="Helical" evidence="14">
    <location>
        <begin position="64"/>
        <end position="80"/>
    </location>
</feature>
<dbReference type="GO" id="GO:0046872">
    <property type="term" value="F:metal ion binding"/>
    <property type="evidence" value="ECO:0007669"/>
    <property type="project" value="UniProtKB-KW"/>
</dbReference>
<dbReference type="PANTHER" id="PTHR43294">
    <property type="entry name" value="SODIUM/POTASSIUM-TRANSPORTING ATPASE SUBUNIT ALPHA"/>
    <property type="match status" value="1"/>
</dbReference>
<dbReference type="InterPro" id="IPR059000">
    <property type="entry name" value="ATPase_P-type_domA"/>
</dbReference>
<evidence type="ECO:0000313" key="17">
    <source>
        <dbReference type="Proteomes" id="UP000021369"/>
    </source>
</evidence>
<keyword evidence="6 14" id="KW-0812">Transmembrane</keyword>
<evidence type="ECO:0000256" key="10">
    <source>
        <dbReference type="ARBA" id="ARBA00022967"/>
    </source>
</evidence>
<feature type="transmembrane region" description="Helical" evidence="14">
    <location>
        <begin position="726"/>
        <end position="744"/>
    </location>
</feature>
<dbReference type="PRINTS" id="PR00119">
    <property type="entry name" value="CATATPASE"/>
</dbReference>
<dbReference type="SFLD" id="SFLDF00027">
    <property type="entry name" value="p-type_atpase"/>
    <property type="match status" value="1"/>
</dbReference>
<evidence type="ECO:0000256" key="6">
    <source>
        <dbReference type="ARBA" id="ARBA00022692"/>
    </source>
</evidence>
<dbReference type="PATRIC" id="fig|1341156.4.peg.1235"/>
<evidence type="ECO:0000259" key="15">
    <source>
        <dbReference type="SMART" id="SM00831"/>
    </source>
</evidence>
<dbReference type="Gene3D" id="1.20.1110.10">
    <property type="entry name" value="Calcium-transporting ATPase, transmembrane domain"/>
    <property type="match status" value="1"/>
</dbReference>
<keyword evidence="5" id="KW-0109">Calcium transport</keyword>
<proteinExistence type="inferred from homology"/>
<dbReference type="GO" id="GO:1990573">
    <property type="term" value="P:potassium ion import across plasma membrane"/>
    <property type="evidence" value="ECO:0007669"/>
    <property type="project" value="TreeGrafter"/>
</dbReference>
<dbReference type="GO" id="GO:0005388">
    <property type="term" value="F:P-type calcium transporter activity"/>
    <property type="evidence" value="ECO:0007669"/>
    <property type="project" value="UniProtKB-EC"/>
</dbReference>
<comment type="subcellular location">
    <subcellularLocation>
        <location evidence="1">Cell membrane</location>
        <topology evidence="1">Multi-pass membrane protein</topology>
    </subcellularLocation>
</comment>
<dbReference type="InterPro" id="IPR050510">
    <property type="entry name" value="Cation_transp_ATPase_P-type"/>
</dbReference>
<name>A0A011UH01_RUMAL</name>
<evidence type="ECO:0000256" key="13">
    <source>
        <dbReference type="ARBA" id="ARBA00048694"/>
    </source>
</evidence>
<evidence type="ECO:0000256" key="1">
    <source>
        <dbReference type="ARBA" id="ARBA00004651"/>
    </source>
</evidence>
<dbReference type="SFLD" id="SFLDS00003">
    <property type="entry name" value="Haloacid_Dehalogenase"/>
    <property type="match status" value="1"/>
</dbReference>
<feature type="transmembrane region" description="Helical" evidence="14">
    <location>
        <begin position="843"/>
        <end position="865"/>
    </location>
</feature>
<dbReference type="NCBIfam" id="TIGR01494">
    <property type="entry name" value="ATPase_P-type"/>
    <property type="match status" value="3"/>
</dbReference>
<dbReference type="GO" id="GO:0016887">
    <property type="term" value="F:ATP hydrolysis activity"/>
    <property type="evidence" value="ECO:0007669"/>
    <property type="project" value="InterPro"/>
</dbReference>
<dbReference type="Pfam" id="PF00690">
    <property type="entry name" value="Cation_ATPase_N"/>
    <property type="match status" value="1"/>
</dbReference>
<feature type="transmembrane region" description="Helical" evidence="14">
    <location>
        <begin position="649"/>
        <end position="673"/>
    </location>
</feature>
<gene>
    <name evidence="16" type="ORF">RASY3_09700</name>
</gene>
<dbReference type="InterPro" id="IPR023214">
    <property type="entry name" value="HAD_sf"/>
</dbReference>
<dbReference type="SUPFAM" id="SSF81653">
    <property type="entry name" value="Calcium ATPase, transduction domain A"/>
    <property type="match status" value="1"/>
</dbReference>
<evidence type="ECO:0000256" key="3">
    <source>
        <dbReference type="ARBA" id="ARBA00012790"/>
    </source>
</evidence>
<keyword evidence="10" id="KW-1278">Translocase</keyword>
<dbReference type="Proteomes" id="UP000021369">
    <property type="component" value="Unassembled WGS sequence"/>
</dbReference>
<keyword evidence="11 14" id="KW-1133">Transmembrane helix</keyword>
<dbReference type="SFLD" id="SFLDG00002">
    <property type="entry name" value="C1.7:_P-type_atpase_like"/>
    <property type="match status" value="1"/>
</dbReference>
<evidence type="ECO:0000256" key="14">
    <source>
        <dbReference type="SAM" id="Phobius"/>
    </source>
</evidence>
<comment type="catalytic activity">
    <reaction evidence="13">
        <text>Ca(2+)(in) + ATP + H2O = Ca(2+)(out) + ADP + phosphate + H(+)</text>
        <dbReference type="Rhea" id="RHEA:18105"/>
        <dbReference type="ChEBI" id="CHEBI:15377"/>
        <dbReference type="ChEBI" id="CHEBI:15378"/>
        <dbReference type="ChEBI" id="CHEBI:29108"/>
        <dbReference type="ChEBI" id="CHEBI:30616"/>
        <dbReference type="ChEBI" id="CHEBI:43474"/>
        <dbReference type="ChEBI" id="CHEBI:456216"/>
        <dbReference type="EC" id="7.2.2.10"/>
    </reaction>
</comment>
<comment type="caution">
    <text evidence="16">The sequence shown here is derived from an EMBL/GenBank/DDBJ whole genome shotgun (WGS) entry which is preliminary data.</text>
</comment>
<sequence>MSKFTGLSQAEAEKRLLENGRNCLKEEKQKTVLQMFLAQILNFTNAILGAAIIISIILHDYGEAIIMLVIVVANAVIGVVQEGKAQKALDALKKMSVLRATVIRDGETKEISSEELVVGDIVVLEAGKQVPADLKLLETARLMMDEKALTGESVPVEKDENFTADEKTGIGDRLDLAYMTTVVTYGRGIGEVVHTGMDTQIGKIADMVGQEKEKPSPLQKGMNELSRTLGIAVIVICAIVFLIGIVQGRDVLELLMTAVSLAVAAIPEGIPTIVTIVLALGMQRMAKINAIVKNMPAVETLGAVSYVCSDKTGTLTQNRMTVVKAFENGEYIDLDTLDKEKHDTLIKGLMLCNDASIASDGTEVGDPTETALVAFAKRYGIDKSVTEKAVPRINEKAFDSERKLMTTVHTTEDGKIISFTKGSTDELLMRCTHIRVNGTVREITNEDMTLISNAMSEMSFEALRVLSLAVREDNRDAVEQGLTYIGMIGMIDPERPEVVESIKTFKRAGIKTVMITGDHKDTALAIAKKLGIAERPDECVMGHELDEMSDEELRNRVSGLSIFARVSPEHKVKIVKAIQANNNIASMTGDGVNDAPSLKAADVGVAMGITGTDVAKGAADIVLQDDKFTTIEKAVKEGRNIYENVKKSILFALSSNISEVVVMFAAIAAGFAAPLKAVHILWVNLLTDSLPCFALGVDPNSSSDVMNKKPRKNGESIFADGGYFKVGLYSVIIAVVTLIAFLYAPIRELSASGTALSLKNIIDSFSDKQILMQSQTLAFCTLAVSELFHAIGMRDTETSLFKFNHLDNKIMILAFAVGLLGQLAVTEIPFFRNIFSTVQMTASMWGLVLVLSIMPLVAHEIVVLVKKVKKD</sequence>
<evidence type="ECO:0000256" key="9">
    <source>
        <dbReference type="ARBA" id="ARBA00022840"/>
    </source>
</evidence>
<dbReference type="Pfam" id="PF00122">
    <property type="entry name" value="E1-E2_ATPase"/>
    <property type="match status" value="1"/>
</dbReference>
<dbReference type="InterPro" id="IPR023298">
    <property type="entry name" value="ATPase_P-typ_TM_dom_sf"/>
</dbReference>
<dbReference type="InterPro" id="IPR001757">
    <property type="entry name" value="P_typ_ATPase"/>
</dbReference>
<evidence type="ECO:0000256" key="2">
    <source>
        <dbReference type="ARBA" id="ARBA00005675"/>
    </source>
</evidence>
<evidence type="ECO:0000256" key="4">
    <source>
        <dbReference type="ARBA" id="ARBA00022475"/>
    </source>
</evidence>
<keyword evidence="4" id="KW-1003">Cell membrane</keyword>
<reference evidence="16 17" key="1">
    <citation type="submission" date="2013-06" db="EMBL/GenBank/DDBJ databases">
        <title>Rumen cellulosomics: divergent fiber-degrading strategies revealed by comparative genome-wide analysis of six Ruminococcal strains.</title>
        <authorList>
            <person name="Dassa B."/>
            <person name="Borovok I."/>
            <person name="Lamed R."/>
            <person name="Flint H."/>
            <person name="Yeoman C.J."/>
            <person name="White B."/>
            <person name="Bayer E.A."/>
        </authorList>
    </citation>
    <scope>NUCLEOTIDE SEQUENCE [LARGE SCALE GENOMIC DNA]</scope>
    <source>
        <strain evidence="16 17">SY3</strain>
    </source>
</reference>
<dbReference type="GO" id="GO:0005886">
    <property type="term" value="C:plasma membrane"/>
    <property type="evidence" value="ECO:0007669"/>
    <property type="project" value="UniProtKB-SubCell"/>
</dbReference>
<evidence type="ECO:0000256" key="12">
    <source>
        <dbReference type="ARBA" id="ARBA00023136"/>
    </source>
</evidence>
<dbReference type="GO" id="GO:0030007">
    <property type="term" value="P:intracellular potassium ion homeostasis"/>
    <property type="evidence" value="ECO:0007669"/>
    <property type="project" value="TreeGrafter"/>
</dbReference>